<sequence>MHSIIETKRLWIREIEPEDIDCLLQIYNHPENMVFIPNSNFKWTETSLKEKYHKINQDYINGFGVFLVQLKDSDTVIGEAGLFNSFENTKHLELGYIVDHKFWRNGYGSEICKALINYGFQQLKLDKLTARMFKENLASIKLSEYCGMKLVESKSPKNDVEFYEYEISDNN</sequence>
<protein>
    <submittedName>
        <fullName evidence="1">GNAT family N-acetyltransferase</fullName>
    </submittedName>
</protein>
<comment type="caution">
    <text evidence="1">The sequence shown here is derived from an EMBL/GenBank/DDBJ whole genome shotgun (WGS) entry which is preliminary data.</text>
</comment>
<evidence type="ECO:0000313" key="2">
    <source>
        <dbReference type="Proteomes" id="UP001647509"/>
    </source>
</evidence>
<name>A0ACC5U5S0_9FLAO</name>
<gene>
    <name evidence="1" type="ORF">KO493_02935</name>
</gene>
<evidence type="ECO:0000313" key="1">
    <source>
        <dbReference type="EMBL" id="MBU2949650.1"/>
    </source>
</evidence>
<keyword evidence="2" id="KW-1185">Reference proteome</keyword>
<organism evidence="1 2">
    <name type="scientific">Pseudotamlana agarivorans</name>
    <dbReference type="NCBI Taxonomy" id="481183"/>
    <lineage>
        <taxon>Bacteria</taxon>
        <taxon>Pseudomonadati</taxon>
        <taxon>Bacteroidota</taxon>
        <taxon>Flavobacteriia</taxon>
        <taxon>Flavobacteriales</taxon>
        <taxon>Flavobacteriaceae</taxon>
        <taxon>Pseudotamlana</taxon>
    </lineage>
</organism>
<dbReference type="Proteomes" id="UP001647509">
    <property type="component" value="Unassembled WGS sequence"/>
</dbReference>
<reference evidence="1" key="1">
    <citation type="submission" date="2021-05" db="EMBL/GenBank/DDBJ databases">
        <title>Draft genomes of bacteria isolated from model marine particles.</title>
        <authorList>
            <person name="Datta M.S."/>
            <person name="Schwartzman J.A."/>
            <person name="Enke T.N."/>
            <person name="Saavedra J."/>
            <person name="Cermak N."/>
            <person name="Cordero O.X."/>
        </authorList>
    </citation>
    <scope>NUCLEOTIDE SEQUENCE</scope>
    <source>
        <strain evidence="1">I2M19</strain>
    </source>
</reference>
<proteinExistence type="predicted"/>
<dbReference type="EMBL" id="JAHKPD010000008">
    <property type="protein sequence ID" value="MBU2949650.1"/>
    <property type="molecule type" value="Genomic_DNA"/>
</dbReference>
<accession>A0ACC5U5S0</accession>